<comment type="caution">
    <text evidence="1">The sequence shown here is derived from an EMBL/GenBank/DDBJ whole genome shotgun (WGS) entry which is preliminary data.</text>
</comment>
<organism evidence="1 2">
    <name type="scientific">Meiothermus granaticius NBRC 107808</name>
    <dbReference type="NCBI Taxonomy" id="1227551"/>
    <lineage>
        <taxon>Bacteria</taxon>
        <taxon>Thermotogati</taxon>
        <taxon>Deinococcota</taxon>
        <taxon>Deinococci</taxon>
        <taxon>Thermales</taxon>
        <taxon>Thermaceae</taxon>
        <taxon>Meiothermus</taxon>
    </lineage>
</organism>
<dbReference type="OrthoDB" id="514445at2"/>
<evidence type="ECO:0000313" key="2">
    <source>
        <dbReference type="Proteomes" id="UP000266178"/>
    </source>
</evidence>
<dbReference type="Gene3D" id="2.40.50.90">
    <property type="match status" value="1"/>
</dbReference>
<protein>
    <recommendedName>
        <fullName evidence="3">TNase-like domain-containing protein</fullName>
    </recommendedName>
</protein>
<name>A0A399FCP3_9DEIN</name>
<evidence type="ECO:0000313" key="1">
    <source>
        <dbReference type="EMBL" id="RIH92792.1"/>
    </source>
</evidence>
<reference evidence="1 2" key="1">
    <citation type="submission" date="2018-08" db="EMBL/GenBank/DDBJ databases">
        <title>Meiothermus granaticius genome AF-68 sequencing project.</title>
        <authorList>
            <person name="Da Costa M.S."/>
            <person name="Albuquerque L."/>
            <person name="Raposo P."/>
            <person name="Froufe H.J.C."/>
            <person name="Barroso C.S."/>
            <person name="Egas C."/>
        </authorList>
    </citation>
    <scope>NUCLEOTIDE SEQUENCE [LARGE SCALE GENOMIC DNA]</scope>
    <source>
        <strain evidence="1 2">AF-68</strain>
    </source>
</reference>
<dbReference type="InterPro" id="IPR035437">
    <property type="entry name" value="SNase_OB-fold_sf"/>
</dbReference>
<dbReference type="AlphaFoldDB" id="A0A399FCP3"/>
<sequence length="292" mass="32902">MPYLLIEGEYRIIGGAPDGDSIRFYPRRTARWEQLEALSKTHRIRQNKDGGVQLRLDAIDALETHYTPGVSGASIEHQPLEYAHAARDALLGFLGFEQVQHGKDEKVMASQPERVSGFVLSKFVDVYGRAVSFAYQGTPPERDGGLVFVEDGLLSQSANHHLLAQGLVYPTYYSGLYFELRRVFNAAVASARRGKGLWPQDRTTQGFELKTVTTLNNRVVILPKLFRRLIDYLELNQGSLSLSGLEAYLRARNDEVVVLSRGQKTGLHFLVEVKGRKVRLKEPPENLMFLEK</sequence>
<dbReference type="Proteomes" id="UP000266178">
    <property type="component" value="Unassembled WGS sequence"/>
</dbReference>
<dbReference type="EMBL" id="QWLB01000014">
    <property type="protein sequence ID" value="RIH92792.1"/>
    <property type="molecule type" value="Genomic_DNA"/>
</dbReference>
<gene>
    <name evidence="1" type="ORF">Mgrana_01330</name>
</gene>
<evidence type="ECO:0008006" key="3">
    <source>
        <dbReference type="Google" id="ProtNLM"/>
    </source>
</evidence>
<keyword evidence="2" id="KW-1185">Reference proteome</keyword>
<dbReference type="SUPFAM" id="SSF50199">
    <property type="entry name" value="Staphylococcal nuclease"/>
    <property type="match status" value="1"/>
</dbReference>
<dbReference type="RefSeq" id="WP_119356830.1">
    <property type="nucleotide sequence ID" value="NZ_BJXM01000010.1"/>
</dbReference>
<accession>A0A399FCP3</accession>
<proteinExistence type="predicted"/>